<dbReference type="SUPFAM" id="SSF55785">
    <property type="entry name" value="PYP-like sensor domain (PAS domain)"/>
    <property type="match status" value="1"/>
</dbReference>
<keyword evidence="3" id="KW-1185">Reference proteome</keyword>
<dbReference type="OrthoDB" id="2162994at2759"/>
<evidence type="ECO:0008006" key="4">
    <source>
        <dbReference type="Google" id="ProtNLM"/>
    </source>
</evidence>
<feature type="compositionally biased region" description="Polar residues" evidence="1">
    <location>
        <begin position="430"/>
        <end position="440"/>
    </location>
</feature>
<organism evidence="2 3">
    <name type="scientific">Hericium alpestre</name>
    <dbReference type="NCBI Taxonomy" id="135208"/>
    <lineage>
        <taxon>Eukaryota</taxon>
        <taxon>Fungi</taxon>
        <taxon>Dikarya</taxon>
        <taxon>Basidiomycota</taxon>
        <taxon>Agaricomycotina</taxon>
        <taxon>Agaricomycetes</taxon>
        <taxon>Russulales</taxon>
        <taxon>Hericiaceae</taxon>
        <taxon>Hericium</taxon>
    </lineage>
</organism>
<proteinExistence type="predicted"/>
<feature type="compositionally biased region" description="Polar residues" evidence="1">
    <location>
        <begin position="347"/>
        <end position="374"/>
    </location>
</feature>
<accession>A0A4Z0A664</accession>
<comment type="caution">
    <text evidence="2">The sequence shown here is derived from an EMBL/GenBank/DDBJ whole genome shotgun (WGS) entry which is preliminary data.</text>
</comment>
<reference evidence="2 3" key="1">
    <citation type="submission" date="2019-02" db="EMBL/GenBank/DDBJ databases">
        <title>Genome sequencing of the rare red list fungi Hericium alpestre (H. flagellum).</title>
        <authorList>
            <person name="Buettner E."/>
            <person name="Kellner H."/>
        </authorList>
    </citation>
    <scope>NUCLEOTIDE SEQUENCE [LARGE SCALE GENOMIC DNA]</scope>
    <source>
        <strain evidence="2 3">DSM 108284</strain>
    </source>
</reference>
<dbReference type="EMBL" id="SFCI01000130">
    <property type="protein sequence ID" value="TFY82225.1"/>
    <property type="molecule type" value="Genomic_DNA"/>
</dbReference>
<dbReference type="STRING" id="135208.A0A4Z0A664"/>
<evidence type="ECO:0000313" key="2">
    <source>
        <dbReference type="EMBL" id="TFY82225.1"/>
    </source>
</evidence>
<feature type="region of interest" description="Disordered" evidence="1">
    <location>
        <begin position="347"/>
        <end position="440"/>
    </location>
</feature>
<dbReference type="AlphaFoldDB" id="A0A4Z0A664"/>
<dbReference type="Proteomes" id="UP000298061">
    <property type="component" value="Unassembled WGS sequence"/>
</dbReference>
<sequence length="440" mass="48933">MNISSFDPLPLSQPPPPDHPANRFPKVGETRCYWTLLSSDLRFIYLDPVLTAHLCEQAPLLIGKSVFEFVHPDEQASAKHDLGNVLESRTLHGSVTRMRFSRLSRVRRLLGHDGPAHDWPDAEKIALDTNYMAVDLVINWAAEGLVLCFLHAVVDLTPFDNDEHVKTGWSNWCSTPGVDHQEAQVLYQRLFNTIPQTGTMSRVFQILANQADRPLLMSWPPEQATGPTARDFARLSEEVQIGNSNLQAGSDAKTSCTRRYKALQNMTSSDGIREVESIFVPHGSIIFACHKVNVYSRNTSGNPPPMPQSNYDPSYLSSNHHQYYDSPYALPPMQPNPSYGSFMAQASQEVPTQYGSQQGWTSSEPSSSQQTYQWPSASSSPPFAPSQQVRPSSGSYSPHQQHQWSAQPSPYFEAADPLAQQYERPLSPPFSISSSAGDNA</sequence>
<gene>
    <name evidence="2" type="ORF">EWM64_g1787</name>
</gene>
<dbReference type="InterPro" id="IPR035965">
    <property type="entry name" value="PAS-like_dom_sf"/>
</dbReference>
<feature type="non-terminal residue" evidence="2">
    <location>
        <position position="440"/>
    </location>
</feature>
<name>A0A4Z0A664_9AGAM</name>
<dbReference type="Gene3D" id="3.30.450.20">
    <property type="entry name" value="PAS domain"/>
    <property type="match status" value="1"/>
</dbReference>
<evidence type="ECO:0000313" key="3">
    <source>
        <dbReference type="Proteomes" id="UP000298061"/>
    </source>
</evidence>
<feature type="compositionally biased region" description="Polar residues" evidence="1">
    <location>
        <begin position="387"/>
        <end position="408"/>
    </location>
</feature>
<protein>
    <recommendedName>
        <fullName evidence="4">PAS domain-containing protein</fullName>
    </recommendedName>
</protein>
<feature type="region of interest" description="Disordered" evidence="1">
    <location>
        <begin position="1"/>
        <end position="23"/>
    </location>
</feature>
<evidence type="ECO:0000256" key="1">
    <source>
        <dbReference type="SAM" id="MobiDB-lite"/>
    </source>
</evidence>